<dbReference type="PROSITE" id="PS00211">
    <property type="entry name" value="ABC_TRANSPORTER_1"/>
    <property type="match status" value="1"/>
</dbReference>
<dbReference type="PROSITE" id="PS50893">
    <property type="entry name" value="ABC_TRANSPORTER_2"/>
    <property type="match status" value="1"/>
</dbReference>
<dbReference type="CDD" id="cd03293">
    <property type="entry name" value="ABC_NrtD_SsuB_transporters"/>
    <property type="match status" value="1"/>
</dbReference>
<dbReference type="InterPro" id="IPR027417">
    <property type="entry name" value="P-loop_NTPase"/>
</dbReference>
<keyword evidence="6" id="KW-1185">Reference proteome</keyword>
<proteinExistence type="predicted"/>
<name>A0ABT8HEL7_MYCAO</name>
<reference evidence="5" key="1">
    <citation type="submission" date="2023-07" db="EMBL/GenBank/DDBJ databases">
        <title>Degradation of tert-butanol by M. austroafricanum TBA100.</title>
        <authorList>
            <person name="Helbich S."/>
            <person name="Vainshtein Y."/>
        </authorList>
    </citation>
    <scope>NUCLEOTIDE SEQUENCE</scope>
    <source>
        <strain evidence="5">TBA100</strain>
    </source>
</reference>
<evidence type="ECO:0000256" key="3">
    <source>
        <dbReference type="ARBA" id="ARBA00022840"/>
    </source>
</evidence>
<dbReference type="InterPro" id="IPR050166">
    <property type="entry name" value="ABC_transporter_ATP-bind"/>
</dbReference>
<protein>
    <submittedName>
        <fullName evidence="5">ABC transporter ATP-binding protein</fullName>
    </submittedName>
</protein>
<gene>
    <name evidence="5" type="ORF">QYF68_12900</name>
</gene>
<dbReference type="SMART" id="SM00382">
    <property type="entry name" value="AAA"/>
    <property type="match status" value="1"/>
</dbReference>
<evidence type="ECO:0000259" key="4">
    <source>
        <dbReference type="PROSITE" id="PS50893"/>
    </source>
</evidence>
<dbReference type="Pfam" id="PF00005">
    <property type="entry name" value="ABC_tran"/>
    <property type="match status" value="1"/>
</dbReference>
<dbReference type="InterPro" id="IPR003439">
    <property type="entry name" value="ABC_transporter-like_ATP-bd"/>
</dbReference>
<dbReference type="SUPFAM" id="SSF52540">
    <property type="entry name" value="P-loop containing nucleoside triphosphate hydrolases"/>
    <property type="match status" value="1"/>
</dbReference>
<dbReference type="PANTHER" id="PTHR42788">
    <property type="entry name" value="TAURINE IMPORT ATP-BINDING PROTEIN-RELATED"/>
    <property type="match status" value="1"/>
</dbReference>
<evidence type="ECO:0000313" key="6">
    <source>
        <dbReference type="Proteomes" id="UP001172687"/>
    </source>
</evidence>
<keyword evidence="1" id="KW-0813">Transport</keyword>
<sequence>MPNAPRPLVEFHRVSRTFGAVDALAPCDLAVKRGEFISIIGPSGCGKSTLLRLASKLDEPTAGAVEFATDSVGYVFQDATLMPWRTVRRNVGLLAELQGRGRAEIRSEVESALATVGLTDFAEHLPRQLSGGMKMRASLARSLVLKPEVFLFDEPFGALDEITRGRLNLVLQDLFLQHSFAGLFVTHSVEEAVFLSNRVVVMSARPGRIVDEFTVPFEFPRALELRYQPEFAELAGRVAKSLEEAS</sequence>
<feature type="domain" description="ABC transporter" evidence="4">
    <location>
        <begin position="9"/>
        <end position="229"/>
    </location>
</feature>
<dbReference type="InterPro" id="IPR003593">
    <property type="entry name" value="AAA+_ATPase"/>
</dbReference>
<dbReference type="EMBL" id="JAUHTC010000046">
    <property type="protein sequence ID" value="MDN4518717.1"/>
    <property type="molecule type" value="Genomic_DNA"/>
</dbReference>
<dbReference type="Proteomes" id="UP001172687">
    <property type="component" value="Unassembled WGS sequence"/>
</dbReference>
<dbReference type="GO" id="GO:0005524">
    <property type="term" value="F:ATP binding"/>
    <property type="evidence" value="ECO:0007669"/>
    <property type="project" value="UniProtKB-KW"/>
</dbReference>
<accession>A0ABT8HEL7</accession>
<keyword evidence="3 5" id="KW-0067">ATP-binding</keyword>
<comment type="caution">
    <text evidence="5">The sequence shown here is derived from an EMBL/GenBank/DDBJ whole genome shotgun (WGS) entry which is preliminary data.</text>
</comment>
<dbReference type="Gene3D" id="3.40.50.300">
    <property type="entry name" value="P-loop containing nucleotide triphosphate hydrolases"/>
    <property type="match status" value="1"/>
</dbReference>
<evidence type="ECO:0000256" key="1">
    <source>
        <dbReference type="ARBA" id="ARBA00022448"/>
    </source>
</evidence>
<dbReference type="InterPro" id="IPR017871">
    <property type="entry name" value="ABC_transporter-like_CS"/>
</dbReference>
<dbReference type="RefSeq" id="WP_036372718.1">
    <property type="nucleotide sequence ID" value="NZ_CP070380.1"/>
</dbReference>
<keyword evidence="2" id="KW-0547">Nucleotide-binding</keyword>
<evidence type="ECO:0000256" key="2">
    <source>
        <dbReference type="ARBA" id="ARBA00022741"/>
    </source>
</evidence>
<evidence type="ECO:0000313" key="5">
    <source>
        <dbReference type="EMBL" id="MDN4518717.1"/>
    </source>
</evidence>
<dbReference type="PANTHER" id="PTHR42788:SF13">
    <property type="entry name" value="ALIPHATIC SULFONATES IMPORT ATP-BINDING PROTEIN SSUB"/>
    <property type="match status" value="1"/>
</dbReference>
<organism evidence="5 6">
    <name type="scientific">Mycolicibacterium austroafricanum</name>
    <name type="common">Mycobacterium austroafricanum</name>
    <dbReference type="NCBI Taxonomy" id="39687"/>
    <lineage>
        <taxon>Bacteria</taxon>
        <taxon>Bacillati</taxon>
        <taxon>Actinomycetota</taxon>
        <taxon>Actinomycetes</taxon>
        <taxon>Mycobacteriales</taxon>
        <taxon>Mycobacteriaceae</taxon>
        <taxon>Mycolicibacterium</taxon>
    </lineage>
</organism>